<dbReference type="InterPro" id="IPR001828">
    <property type="entry name" value="ANF_lig-bd_rcpt"/>
</dbReference>
<evidence type="ECO:0000313" key="13">
    <source>
        <dbReference type="EMBL" id="KGN62499.1"/>
    </source>
</evidence>
<evidence type="ECO:0000259" key="12">
    <source>
        <dbReference type="SMART" id="SM00079"/>
    </source>
</evidence>
<dbReference type="InterPro" id="IPR001320">
    <property type="entry name" value="Iontro_rcpt_C"/>
</dbReference>
<evidence type="ECO:0000256" key="2">
    <source>
        <dbReference type="ARBA" id="ARBA00022448"/>
    </source>
</evidence>
<dbReference type="PANTHER" id="PTHR18966">
    <property type="entry name" value="IONOTROPIC GLUTAMATE RECEPTOR"/>
    <property type="match status" value="1"/>
</dbReference>
<dbReference type="Gene3D" id="1.10.287.70">
    <property type="match status" value="1"/>
</dbReference>
<dbReference type="SMR" id="A0A0A0LNF4"/>
<reference evidence="13 14" key="3">
    <citation type="journal article" date="2010" name="BMC Genomics">
        <title>Transcriptome sequencing and comparative analysis of cucumber flowers with different sex types.</title>
        <authorList>
            <person name="Guo S."/>
            <person name="Zheng Y."/>
            <person name="Joung J.G."/>
            <person name="Liu S."/>
            <person name="Zhang Z."/>
            <person name="Crasta O.R."/>
            <person name="Sobral B.W."/>
            <person name="Xu Y."/>
            <person name="Huang S."/>
            <person name="Fei Z."/>
        </authorList>
    </citation>
    <scope>NUCLEOTIDE SEQUENCE [LARGE SCALE GENOMIC DNA]</scope>
    <source>
        <strain evidence="14">cv. 9930</strain>
    </source>
</reference>
<dbReference type="OrthoDB" id="5984008at2759"/>
<keyword evidence="5" id="KW-0406">Ion transport</keyword>
<evidence type="ECO:0000256" key="5">
    <source>
        <dbReference type="ARBA" id="ARBA00023065"/>
    </source>
</evidence>
<gene>
    <name evidence="13" type="ORF">Csa_2G357220</name>
</gene>
<accession>A0A0A0LNF4</accession>
<evidence type="ECO:0000256" key="7">
    <source>
        <dbReference type="ARBA" id="ARBA00023170"/>
    </source>
</evidence>
<reference evidence="13 14" key="4">
    <citation type="journal article" date="2011" name="BMC Genomics">
        <title>RNA-Seq improves annotation of protein-coding genes in the cucumber genome.</title>
        <authorList>
            <person name="Li Z."/>
            <person name="Zhang Z."/>
            <person name="Yan P."/>
            <person name="Huang S."/>
            <person name="Fei Z."/>
            <person name="Lin K."/>
        </authorList>
    </citation>
    <scope>NUCLEOTIDE SEQUENCE [LARGE SCALE GENOMIC DNA]</scope>
    <source>
        <strain evidence="14">cv. 9930</strain>
    </source>
</reference>
<organism evidence="13 14">
    <name type="scientific">Cucumis sativus</name>
    <name type="common">Cucumber</name>
    <dbReference type="NCBI Taxonomy" id="3659"/>
    <lineage>
        <taxon>Eukaryota</taxon>
        <taxon>Viridiplantae</taxon>
        <taxon>Streptophyta</taxon>
        <taxon>Embryophyta</taxon>
        <taxon>Tracheophyta</taxon>
        <taxon>Spermatophyta</taxon>
        <taxon>Magnoliopsida</taxon>
        <taxon>eudicotyledons</taxon>
        <taxon>Gunneridae</taxon>
        <taxon>Pentapetalae</taxon>
        <taxon>rosids</taxon>
        <taxon>fabids</taxon>
        <taxon>Cucurbitales</taxon>
        <taxon>Cucurbitaceae</taxon>
        <taxon>Benincaseae</taxon>
        <taxon>Cucumis</taxon>
    </lineage>
</organism>
<feature type="domain" description="Ionotropic glutamate receptor C-terminal" evidence="12">
    <location>
        <begin position="321"/>
        <end position="654"/>
    </location>
</feature>
<dbReference type="Pfam" id="PF00060">
    <property type="entry name" value="Lig_chan"/>
    <property type="match status" value="1"/>
</dbReference>
<keyword evidence="6 11" id="KW-0472">Membrane</keyword>
<evidence type="ECO:0000313" key="14">
    <source>
        <dbReference type="Proteomes" id="UP000029981"/>
    </source>
</evidence>
<dbReference type="InterPro" id="IPR015683">
    <property type="entry name" value="Ionotropic_Glu_rcpt"/>
</dbReference>
<evidence type="ECO:0000256" key="1">
    <source>
        <dbReference type="ARBA" id="ARBA00004141"/>
    </source>
</evidence>
<keyword evidence="2" id="KW-0813">Transport</keyword>
<dbReference type="Gene3D" id="3.40.50.2300">
    <property type="match status" value="1"/>
</dbReference>
<dbReference type="GO" id="GO:0005886">
    <property type="term" value="C:plasma membrane"/>
    <property type="evidence" value="ECO:0000318"/>
    <property type="project" value="GO_Central"/>
</dbReference>
<keyword evidence="4 11" id="KW-1133">Transmembrane helix</keyword>
<sequence>MANTDNDITYPIHCIASILSHFQCLPKVTIFYQITNDPSLSLHRFFDSFLPAGVEVEHRLALSSASNQEIVIEQELTRLMNNQRSRNFIITQLSLELVDLLLTKAKKLNMVGNGYTWIISHEVFDLISYLDSSSSLLSKMEGVIGFGTYFNDSRKSFKSFETKFKKIYRLEYPQEEEPTKASIFAIRAYDAARNIIRAMERLGDENLRSSSKQLMDKILESNFEGVSGMVKFSKKNGMLISESPNFKIVKVVDQTYKEVGFWTPNLGFVENYVEIISKTTTKLVKHSKGNLRKNLSVGDLSRPKTSSSENFDNHHSKKKFKFAVPEDAACKEFVKVSQHLNGNYITGFAVTLFRAVMNNINMSEFSDYELVPLKGTYNKMIEDVSKKIFFGAVGDIGILAQRYKHVDYTVSYLETEIVMVVQQKDDKWKKIWAFMGAFQLTMWLLIPTMHLFISFVIWLIERQNNPELEGVGNMLWFSISIVFYMHREPVKNGMARLVLGPWLFAILVITASFTASLASMMTNSWLRPSVPDVETLRKMGHNVGCNTNSFICSYLADTLKFDPEKIKKIDLVDEYPKAFESGTIKAAFFISPHARVYLAKNCKGYTKGVSSFKLSGIGFAMEKGSELASRVSASIVELTETNEIPQFESNVLASFNCSSNGKGDGVGLGPEPFMGLFIICGSIAFLVLIYMASQFMRTILKSV</sequence>
<evidence type="ECO:0000256" key="9">
    <source>
        <dbReference type="ARBA" id="ARBA00023286"/>
    </source>
</evidence>
<dbReference type="EMBL" id="CM002923">
    <property type="protein sequence ID" value="KGN62499.1"/>
    <property type="molecule type" value="Genomic_DNA"/>
</dbReference>
<keyword evidence="7" id="KW-0675">Receptor</keyword>
<comment type="subcellular location">
    <subcellularLocation>
        <location evidence="1">Membrane</location>
        <topology evidence="1">Multi-pass membrane protein</topology>
    </subcellularLocation>
</comment>
<dbReference type="SUPFAM" id="SSF53850">
    <property type="entry name" value="Periplasmic binding protein-like II"/>
    <property type="match status" value="1"/>
</dbReference>
<reference evidence="13 14" key="2">
    <citation type="journal article" date="2009" name="PLoS ONE">
        <title>An integrated genetic and cytogenetic map of the cucumber genome.</title>
        <authorList>
            <person name="Ren Y."/>
            <person name="Zhang Z."/>
            <person name="Liu J."/>
            <person name="Staub J.E."/>
            <person name="Han Y."/>
            <person name="Cheng Z."/>
            <person name="Li X."/>
            <person name="Lu J."/>
            <person name="Miao H."/>
            <person name="Kang H."/>
            <person name="Xie B."/>
            <person name="Gu X."/>
            <person name="Wang X."/>
            <person name="Du Y."/>
            <person name="Jin W."/>
            <person name="Huang S."/>
        </authorList>
    </citation>
    <scope>NUCLEOTIDE SEQUENCE [LARGE SCALE GENOMIC DNA]</scope>
    <source>
        <strain evidence="14">cv. 9930</strain>
    </source>
</reference>
<dbReference type="eggNOG" id="KOG1052">
    <property type="taxonomic scope" value="Eukaryota"/>
</dbReference>
<feature type="transmembrane region" description="Helical" evidence="11">
    <location>
        <begin position="431"/>
        <end position="458"/>
    </location>
</feature>
<keyword evidence="14" id="KW-1185">Reference proteome</keyword>
<keyword evidence="9" id="KW-1071">Ligand-gated ion channel</keyword>
<dbReference type="Gramene" id="KGN62499">
    <property type="protein sequence ID" value="KGN62499"/>
    <property type="gene ID" value="Csa_2G357220"/>
</dbReference>
<keyword evidence="10" id="KW-0407">Ion channel</keyword>
<proteinExistence type="predicted"/>
<dbReference type="GO" id="GO:0015276">
    <property type="term" value="F:ligand-gated monoatomic ion channel activity"/>
    <property type="evidence" value="ECO:0000318"/>
    <property type="project" value="GO_Central"/>
</dbReference>
<dbReference type="FunFam" id="1.10.287.70:FF:000172">
    <property type="entry name" value="Glutamate receptor"/>
    <property type="match status" value="1"/>
</dbReference>
<evidence type="ECO:0000256" key="11">
    <source>
        <dbReference type="SAM" id="Phobius"/>
    </source>
</evidence>
<dbReference type="SUPFAM" id="SSF53822">
    <property type="entry name" value="Periplasmic binding protein-like I"/>
    <property type="match status" value="1"/>
</dbReference>
<protein>
    <recommendedName>
        <fullName evidence="12">Ionotropic glutamate receptor C-terminal domain-containing protein</fullName>
    </recommendedName>
</protein>
<dbReference type="InterPro" id="IPR028082">
    <property type="entry name" value="Peripla_BP_I"/>
</dbReference>
<dbReference type="Gene3D" id="3.40.190.10">
    <property type="entry name" value="Periplasmic binding protein-like II"/>
    <property type="match status" value="1"/>
</dbReference>
<dbReference type="GO" id="GO:0038023">
    <property type="term" value="F:signaling receptor activity"/>
    <property type="evidence" value="ECO:0000318"/>
    <property type="project" value="GO_Central"/>
</dbReference>
<feature type="transmembrane region" description="Helical" evidence="11">
    <location>
        <begin position="470"/>
        <end position="486"/>
    </location>
</feature>
<dbReference type="Pfam" id="PF01094">
    <property type="entry name" value="ANF_receptor"/>
    <property type="match status" value="1"/>
</dbReference>
<evidence type="ECO:0000256" key="10">
    <source>
        <dbReference type="ARBA" id="ARBA00023303"/>
    </source>
</evidence>
<dbReference type="AlphaFoldDB" id="A0A0A0LNF4"/>
<evidence type="ECO:0000256" key="4">
    <source>
        <dbReference type="ARBA" id="ARBA00022989"/>
    </source>
</evidence>
<feature type="transmembrane region" description="Helical" evidence="11">
    <location>
        <begin position="498"/>
        <end position="521"/>
    </location>
</feature>
<keyword evidence="3 11" id="KW-0812">Transmembrane</keyword>
<dbReference type="SMART" id="SM00079">
    <property type="entry name" value="PBPe"/>
    <property type="match status" value="1"/>
</dbReference>
<reference evidence="13 14" key="1">
    <citation type="journal article" date="2009" name="Nat. Genet.">
        <title>The genome of the cucumber, Cucumis sativus L.</title>
        <authorList>
            <person name="Huang S."/>
            <person name="Li R."/>
            <person name="Zhang Z."/>
            <person name="Li L."/>
            <person name="Gu X."/>
            <person name="Fan W."/>
            <person name="Lucas W.J."/>
            <person name="Wang X."/>
            <person name="Xie B."/>
            <person name="Ni P."/>
            <person name="Ren Y."/>
            <person name="Zhu H."/>
            <person name="Li J."/>
            <person name="Lin K."/>
            <person name="Jin W."/>
            <person name="Fei Z."/>
            <person name="Li G."/>
            <person name="Staub J."/>
            <person name="Kilian A."/>
            <person name="van der Vossen E.A."/>
            <person name="Wu Y."/>
            <person name="Guo J."/>
            <person name="He J."/>
            <person name="Jia Z."/>
            <person name="Ren Y."/>
            <person name="Tian G."/>
            <person name="Lu Y."/>
            <person name="Ruan J."/>
            <person name="Qian W."/>
            <person name="Wang M."/>
            <person name="Huang Q."/>
            <person name="Li B."/>
            <person name="Xuan Z."/>
            <person name="Cao J."/>
            <person name="Asan"/>
            <person name="Wu Z."/>
            <person name="Zhang J."/>
            <person name="Cai Q."/>
            <person name="Bai Y."/>
            <person name="Zhao B."/>
            <person name="Han Y."/>
            <person name="Li Y."/>
            <person name="Li X."/>
            <person name="Wang S."/>
            <person name="Shi Q."/>
            <person name="Liu S."/>
            <person name="Cho W.K."/>
            <person name="Kim J.Y."/>
            <person name="Xu Y."/>
            <person name="Heller-Uszynska K."/>
            <person name="Miao H."/>
            <person name="Cheng Z."/>
            <person name="Zhang S."/>
            <person name="Wu J."/>
            <person name="Yang Y."/>
            <person name="Kang H."/>
            <person name="Li M."/>
            <person name="Liang H."/>
            <person name="Ren X."/>
            <person name="Shi Z."/>
            <person name="Wen M."/>
            <person name="Jian M."/>
            <person name="Yang H."/>
            <person name="Zhang G."/>
            <person name="Yang Z."/>
            <person name="Chen R."/>
            <person name="Liu S."/>
            <person name="Li J."/>
            <person name="Ma L."/>
            <person name="Liu H."/>
            <person name="Zhou Y."/>
            <person name="Zhao J."/>
            <person name="Fang X."/>
            <person name="Li G."/>
            <person name="Fang L."/>
            <person name="Li Y."/>
            <person name="Liu D."/>
            <person name="Zheng H."/>
            <person name="Zhang Y."/>
            <person name="Qin N."/>
            <person name="Li Z."/>
            <person name="Yang G."/>
            <person name="Yang S."/>
            <person name="Bolund L."/>
            <person name="Kristiansen K."/>
            <person name="Zheng H."/>
            <person name="Li S."/>
            <person name="Zhang X."/>
            <person name="Yang H."/>
            <person name="Wang J."/>
            <person name="Sun R."/>
            <person name="Zhang B."/>
            <person name="Jiang S."/>
            <person name="Wang J."/>
            <person name="Du Y."/>
            <person name="Li S."/>
        </authorList>
    </citation>
    <scope>NUCLEOTIDE SEQUENCE [LARGE SCALE GENOMIC DNA]</scope>
    <source>
        <strain evidence="14">cv. 9930</strain>
    </source>
</reference>
<evidence type="ECO:0000256" key="8">
    <source>
        <dbReference type="ARBA" id="ARBA00023180"/>
    </source>
</evidence>
<dbReference type="Proteomes" id="UP000029981">
    <property type="component" value="Chromosome 2"/>
</dbReference>
<name>A0A0A0LNF4_CUCSA</name>
<feature type="transmembrane region" description="Helical" evidence="11">
    <location>
        <begin position="673"/>
        <end position="692"/>
    </location>
</feature>
<evidence type="ECO:0000256" key="3">
    <source>
        <dbReference type="ARBA" id="ARBA00022692"/>
    </source>
</evidence>
<keyword evidence="8" id="KW-0325">Glycoprotein</keyword>
<evidence type="ECO:0000256" key="6">
    <source>
        <dbReference type="ARBA" id="ARBA00023136"/>
    </source>
</evidence>